<organism evidence="3 4">
    <name type="scientific">Amphibacillus xylanus (strain ATCC 51415 / DSM 6626 / JCM 7361 / LMG 17667 / NBRC 15112 / Ep01)</name>
    <dbReference type="NCBI Taxonomy" id="698758"/>
    <lineage>
        <taxon>Bacteria</taxon>
        <taxon>Bacillati</taxon>
        <taxon>Bacillota</taxon>
        <taxon>Bacilli</taxon>
        <taxon>Bacillales</taxon>
        <taxon>Bacillaceae</taxon>
        <taxon>Amphibacillus</taxon>
    </lineage>
</organism>
<dbReference type="PIRSF" id="PIRSF031509">
    <property type="entry name" value="Cell_wall_LiaF/YvqF"/>
    <property type="match status" value="1"/>
</dbReference>
<feature type="transmembrane region" description="Helical" evidence="1">
    <location>
        <begin position="33"/>
        <end position="51"/>
    </location>
</feature>
<dbReference type="InterPro" id="IPR024425">
    <property type="entry name" value="LiaF-like_C"/>
</dbReference>
<gene>
    <name evidence="3" type="ordered locus">AXY_20970</name>
</gene>
<dbReference type="Proteomes" id="UP000006294">
    <property type="component" value="Chromosome"/>
</dbReference>
<dbReference type="KEGG" id="axl:AXY_20970"/>
<evidence type="ECO:0000313" key="3">
    <source>
        <dbReference type="EMBL" id="BAM48229.1"/>
    </source>
</evidence>
<feature type="domain" description="Cell wall-active antibiotics response LiaF-like C-terminal" evidence="2">
    <location>
        <begin position="123"/>
        <end position="236"/>
    </location>
</feature>
<dbReference type="STRING" id="698758.AXY_20970"/>
<evidence type="ECO:0000256" key="1">
    <source>
        <dbReference type="SAM" id="Phobius"/>
    </source>
</evidence>
<feature type="transmembrane region" description="Helical" evidence="1">
    <location>
        <begin position="12"/>
        <end position="28"/>
    </location>
</feature>
<protein>
    <recommendedName>
        <fullName evidence="2">Cell wall-active antibiotics response LiaF-like C-terminal domain-containing protein</fullName>
    </recommendedName>
</protein>
<dbReference type="Pfam" id="PF09922">
    <property type="entry name" value="LiaF-like_C"/>
    <property type="match status" value="1"/>
</dbReference>
<keyword evidence="1" id="KW-0472">Membrane</keyword>
<dbReference type="eggNOG" id="COG4758">
    <property type="taxonomic scope" value="Bacteria"/>
</dbReference>
<reference evidence="3 4" key="1">
    <citation type="submission" date="2011-01" db="EMBL/GenBank/DDBJ databases">
        <title>Whole genome sequence of Amphibacillus xylinus NBRC 15112.</title>
        <authorList>
            <person name="Nakazawa H."/>
            <person name="Katano Y."/>
            <person name="Nakamura S."/>
            <person name="Sasagawa M."/>
            <person name="Fukada J."/>
            <person name="Arai T."/>
            <person name="Sasakura N."/>
            <person name="Mochizuki D."/>
            <person name="Hosoyama A."/>
            <person name="Harada K."/>
            <person name="Horikawa H."/>
            <person name="Kato Y."/>
            <person name="Harada T."/>
            <person name="Sasaki K."/>
            <person name="Sekiguchi M."/>
            <person name="Hodoyama M."/>
            <person name="Nishiko R."/>
            <person name="Narita H."/>
            <person name="Hanamaki A."/>
            <person name="Hata C."/>
            <person name="Konno Y."/>
            <person name="Niimura Y."/>
            <person name="Yamazaki S."/>
            <person name="Fujita N."/>
        </authorList>
    </citation>
    <scope>NUCLEOTIDE SEQUENCE [LARGE SCALE GENOMIC DNA]</scope>
    <source>
        <strain evidence="4">ATCC 51415 / DSM 6626 / JCM 7361 / LMG 17667 / NBRC 15112 / Ep01</strain>
    </source>
</reference>
<dbReference type="InterPro" id="IPR016975">
    <property type="entry name" value="Cell_wall_LiaF"/>
</dbReference>
<evidence type="ECO:0000259" key="2">
    <source>
        <dbReference type="Pfam" id="PF09922"/>
    </source>
</evidence>
<dbReference type="NCBIfam" id="NF040535">
    <property type="entry name" value="LiaF_C_term"/>
    <property type="match status" value="1"/>
</dbReference>
<dbReference type="InterPro" id="IPR047793">
    <property type="entry name" value="LiaF_C"/>
</dbReference>
<keyword evidence="1" id="KW-0812">Transmembrane</keyword>
<evidence type="ECO:0000313" key="4">
    <source>
        <dbReference type="Proteomes" id="UP000006294"/>
    </source>
</evidence>
<dbReference type="RefSeq" id="WP_015010815.1">
    <property type="nucleotide sequence ID" value="NC_018704.1"/>
</dbReference>
<dbReference type="GO" id="GO:0016020">
    <property type="term" value="C:membrane"/>
    <property type="evidence" value="ECO:0007669"/>
    <property type="project" value="InterPro"/>
</dbReference>
<proteinExistence type="predicted"/>
<feature type="transmembrane region" description="Helical" evidence="1">
    <location>
        <begin position="57"/>
        <end position="89"/>
    </location>
</feature>
<name>K0J094_AMPXN</name>
<sequence>MYNLFEKKPVQIILLVCLGVFVLEFIWMDSRHIVGIAILAVLAYFSWQHYYREPNRFIFWVSIIIIGSILIDTVFFRIIIGIVLAWFIIQYLQNQSAEKGDVRVVKFSEESIQESEVLYTNKWFGRQNRGTEPYQWQDYNSQTIIGETVIDLTQTVLPKGEPLVLVRHLAGTIKIIVPYDVEVSIHHSVFIGSVDIFGYGYDQMTNRVVHYQTENYHQANQRVKIYTSMIAGKFEVVRG</sequence>
<dbReference type="AlphaFoldDB" id="K0J094"/>
<accession>K0J094</accession>
<keyword evidence="4" id="KW-1185">Reference proteome</keyword>
<keyword evidence="1" id="KW-1133">Transmembrane helix</keyword>
<dbReference type="EMBL" id="AP012050">
    <property type="protein sequence ID" value="BAM48229.1"/>
    <property type="molecule type" value="Genomic_DNA"/>
</dbReference>
<dbReference type="HOGENOM" id="CLU_074089_1_1_9"/>